<evidence type="ECO:0000256" key="4">
    <source>
        <dbReference type="ARBA" id="ARBA00023052"/>
    </source>
</evidence>
<dbReference type="Proteomes" id="UP000054498">
    <property type="component" value="Unassembled WGS sequence"/>
</dbReference>
<evidence type="ECO:0000256" key="6">
    <source>
        <dbReference type="ARBA" id="ARBA00051231"/>
    </source>
</evidence>
<dbReference type="PANTHER" id="PTHR43257">
    <property type="entry name" value="PYRUVATE DEHYDROGENASE E1 COMPONENT BETA SUBUNIT"/>
    <property type="match status" value="1"/>
</dbReference>
<dbReference type="EMBL" id="KK100915">
    <property type="protein sequence ID" value="KIZ03102.1"/>
    <property type="molecule type" value="Genomic_DNA"/>
</dbReference>
<proteinExistence type="predicted"/>
<dbReference type="GO" id="GO:0004739">
    <property type="term" value="F:pyruvate dehydrogenase (acetyl-transferring) activity"/>
    <property type="evidence" value="ECO:0007669"/>
    <property type="project" value="UniProtKB-EC"/>
</dbReference>
<dbReference type="SMART" id="SM00861">
    <property type="entry name" value="Transket_pyr"/>
    <property type="match status" value="1"/>
</dbReference>
<evidence type="ECO:0000256" key="2">
    <source>
        <dbReference type="ARBA" id="ARBA00012281"/>
    </source>
</evidence>
<dbReference type="Pfam" id="PF02779">
    <property type="entry name" value="Transket_pyr"/>
    <property type="match status" value="1"/>
</dbReference>
<evidence type="ECO:0000259" key="7">
    <source>
        <dbReference type="SMART" id="SM00861"/>
    </source>
</evidence>
<dbReference type="KEGG" id="mng:MNEG_4864"/>
<evidence type="ECO:0000313" key="9">
    <source>
        <dbReference type="Proteomes" id="UP000054498"/>
    </source>
</evidence>
<dbReference type="STRING" id="145388.A0A0D2MRP4"/>
<dbReference type="EC" id="1.2.4.1" evidence="2"/>
<dbReference type="AlphaFoldDB" id="A0A0D2MRP4"/>
<evidence type="ECO:0000256" key="3">
    <source>
        <dbReference type="ARBA" id="ARBA00023002"/>
    </source>
</evidence>
<comment type="cofactor">
    <cofactor evidence="1">
        <name>thiamine diphosphate</name>
        <dbReference type="ChEBI" id="CHEBI:58937"/>
    </cofactor>
</comment>
<dbReference type="FunFam" id="3.40.50.970:FF:000001">
    <property type="entry name" value="Pyruvate dehydrogenase E1 beta subunit"/>
    <property type="match status" value="1"/>
</dbReference>
<dbReference type="CDD" id="cd07036">
    <property type="entry name" value="TPP_PYR_E1-PDHc-beta_like"/>
    <property type="match status" value="1"/>
</dbReference>
<gene>
    <name evidence="8" type="ORF">MNEG_4864</name>
</gene>
<dbReference type="Gene3D" id="3.40.50.970">
    <property type="match status" value="1"/>
</dbReference>
<keyword evidence="3 8" id="KW-0560">Oxidoreductase</keyword>
<sequence length="234" mass="25105">MQTMRVNSGRAQLARPAAITGRPGRAARVVVARSQKKEIMMWEALREATDEEMERDPTVCVMGEDVGHYGGSYKVTYGLYKKYGDMRVLDTPICENGFMGMGVGAAMTGLRPIVEGMNMGFLLLAFNQISNNCGMLHYTSGGQFKVPMVIRGPGGVGRQLGAEHSQRLESYFQSIPGVQLVAVSTVANAKALLKSVRMTVAPPAAALWVAAPRPLGLPTALRKGEGGGRTARGF</sequence>
<keyword evidence="8" id="KW-0670">Pyruvate</keyword>
<feature type="domain" description="Transketolase-like pyrimidine-binding" evidence="7">
    <location>
        <begin position="39"/>
        <end position="209"/>
    </location>
</feature>
<accession>A0A0D2MRP4</accession>
<dbReference type="SUPFAM" id="SSF52518">
    <property type="entry name" value="Thiamin diphosphate-binding fold (THDP-binding)"/>
    <property type="match status" value="1"/>
</dbReference>
<dbReference type="InterPro" id="IPR029061">
    <property type="entry name" value="THDP-binding"/>
</dbReference>
<keyword evidence="9" id="KW-1185">Reference proteome</keyword>
<comment type="function">
    <text evidence="5">The pyruvate dehydrogenase complex catalyzes the overall conversion of pyruvate to acetyl-CoA and CO(2). It contains multiple copies of three enzymatic components: pyruvate dehydrogenase (E1), dihydrolipoamide acetyltransferase (E2) and lipoamide dehydrogenase (E3).</text>
</comment>
<dbReference type="GeneID" id="25737741"/>
<dbReference type="OrthoDB" id="10266385at2759"/>
<organism evidence="8 9">
    <name type="scientific">Monoraphidium neglectum</name>
    <dbReference type="NCBI Taxonomy" id="145388"/>
    <lineage>
        <taxon>Eukaryota</taxon>
        <taxon>Viridiplantae</taxon>
        <taxon>Chlorophyta</taxon>
        <taxon>core chlorophytes</taxon>
        <taxon>Chlorophyceae</taxon>
        <taxon>CS clade</taxon>
        <taxon>Sphaeropleales</taxon>
        <taxon>Selenastraceae</taxon>
        <taxon>Monoraphidium</taxon>
    </lineage>
</organism>
<dbReference type="PANTHER" id="PTHR43257:SF2">
    <property type="entry name" value="PYRUVATE DEHYDROGENASE E1 COMPONENT SUBUNIT BETA"/>
    <property type="match status" value="1"/>
</dbReference>
<evidence type="ECO:0000256" key="5">
    <source>
        <dbReference type="ARBA" id="ARBA00025211"/>
    </source>
</evidence>
<evidence type="ECO:0000256" key="1">
    <source>
        <dbReference type="ARBA" id="ARBA00001964"/>
    </source>
</evidence>
<keyword evidence="4" id="KW-0786">Thiamine pyrophosphate</keyword>
<evidence type="ECO:0000313" key="8">
    <source>
        <dbReference type="EMBL" id="KIZ03102.1"/>
    </source>
</evidence>
<name>A0A0D2MRP4_9CHLO</name>
<protein>
    <recommendedName>
        <fullName evidence="2">pyruvate dehydrogenase (acetyl-transferring)</fullName>
        <ecNumber evidence="2">1.2.4.1</ecNumber>
    </recommendedName>
</protein>
<dbReference type="RefSeq" id="XP_013902121.1">
    <property type="nucleotide sequence ID" value="XM_014046667.1"/>
</dbReference>
<comment type="catalytic activity">
    <reaction evidence="6">
        <text>N(6)-[(R)-lipoyl]-L-lysyl-[protein] + pyruvate + H(+) = N(6)-[(R)-S(8)-acetyldihydrolipoyl]-L-lysyl-[protein] + CO2</text>
        <dbReference type="Rhea" id="RHEA:19189"/>
        <dbReference type="Rhea" id="RHEA-COMP:10474"/>
        <dbReference type="Rhea" id="RHEA-COMP:10478"/>
        <dbReference type="ChEBI" id="CHEBI:15361"/>
        <dbReference type="ChEBI" id="CHEBI:15378"/>
        <dbReference type="ChEBI" id="CHEBI:16526"/>
        <dbReference type="ChEBI" id="CHEBI:83099"/>
        <dbReference type="ChEBI" id="CHEBI:83111"/>
        <dbReference type="EC" id="1.2.4.1"/>
    </reaction>
</comment>
<reference evidence="8 9" key="1">
    <citation type="journal article" date="2013" name="BMC Genomics">
        <title>Reconstruction of the lipid metabolism for the microalga Monoraphidium neglectum from its genome sequence reveals characteristics suitable for biofuel production.</title>
        <authorList>
            <person name="Bogen C."/>
            <person name="Al-Dilaimi A."/>
            <person name="Albersmeier A."/>
            <person name="Wichmann J."/>
            <person name="Grundmann M."/>
            <person name="Rupp O."/>
            <person name="Lauersen K.J."/>
            <person name="Blifernez-Klassen O."/>
            <person name="Kalinowski J."/>
            <person name="Goesmann A."/>
            <person name="Mussgnug J.H."/>
            <person name="Kruse O."/>
        </authorList>
    </citation>
    <scope>NUCLEOTIDE SEQUENCE [LARGE SCALE GENOMIC DNA]</scope>
    <source>
        <strain evidence="8 9">SAG 48.87</strain>
    </source>
</reference>
<dbReference type="InterPro" id="IPR005475">
    <property type="entry name" value="Transketolase-like_Pyr-bd"/>
</dbReference>